<feature type="domain" description="Copper amine oxidase-like N-terminal" evidence="2">
    <location>
        <begin position="79"/>
        <end position="176"/>
    </location>
</feature>
<dbReference type="InterPro" id="IPR012854">
    <property type="entry name" value="Cu_amine_oxidase-like_N"/>
</dbReference>
<dbReference type="EMBL" id="MPTB01000003">
    <property type="protein sequence ID" value="OMD52525.1"/>
    <property type="molecule type" value="Genomic_DNA"/>
</dbReference>
<evidence type="ECO:0000313" key="4">
    <source>
        <dbReference type="EMBL" id="OMD52525.1"/>
    </source>
</evidence>
<keyword evidence="1" id="KW-0732">Signal</keyword>
<accession>A0ABX3HQA9</accession>
<feature type="domain" description="Deacetylase PdaC" evidence="3">
    <location>
        <begin position="200"/>
        <end position="293"/>
    </location>
</feature>
<reference evidence="4 5" key="1">
    <citation type="submission" date="2016-10" db="EMBL/GenBank/DDBJ databases">
        <title>Paenibacillus species isolates.</title>
        <authorList>
            <person name="Beno S.M."/>
        </authorList>
    </citation>
    <scope>NUCLEOTIDE SEQUENCE [LARGE SCALE GENOMIC DNA]</scope>
    <source>
        <strain evidence="4 5">FSL H7-0744</strain>
    </source>
</reference>
<dbReference type="Gene3D" id="3.30.457.10">
    <property type="entry name" value="Copper amine oxidase-like, N-terminal domain"/>
    <property type="match status" value="1"/>
</dbReference>
<evidence type="ECO:0008006" key="6">
    <source>
        <dbReference type="Google" id="ProtNLM"/>
    </source>
</evidence>
<dbReference type="SUPFAM" id="SSF55383">
    <property type="entry name" value="Copper amine oxidase, domain N"/>
    <property type="match status" value="1"/>
</dbReference>
<evidence type="ECO:0000313" key="5">
    <source>
        <dbReference type="Proteomes" id="UP000187412"/>
    </source>
</evidence>
<proteinExistence type="predicted"/>
<evidence type="ECO:0000256" key="1">
    <source>
        <dbReference type="SAM" id="SignalP"/>
    </source>
</evidence>
<dbReference type="Gene3D" id="3.30.565.40">
    <property type="entry name" value="Fervidobacterium nodosum Rt17-B1 like"/>
    <property type="match status" value="1"/>
</dbReference>
<keyword evidence="5" id="KW-1185">Reference proteome</keyword>
<name>A0ABX3HQA9_PAEBO</name>
<sequence>MSLPIQNSQKQVRTFRLTAACVLLSMCLATPARVSADAGAVSRMSSGQAAKAISGSAIKSQVAATGSPYAPVLTTFNIEGKQLKALAYSADGTLLVQLMPIARAMGYTVEDQAGTGDLTLSKPRRVIKLTLYNSSYSVNGLTSSAKTPFVREGSTYVPLRQLATMSGYDIVLKGKNSYHLQSRPENELTISASGELAVTTEPYSFSIRYPVLSGSAHKEGIDKINHFLQNKAEGWKTQAEQELAQAWAAHPNKDKIIDYAHILPYGLQVEWTIAYNEKGLLSLYADTYQYMGESKQDKSIRYSWTFDLATGEELSLQQIAGNNPNYQTQINQYINLKIASGEAGPFAPLQFAGMETSSTGWYLLDGRIVVYVQQDAAHFIHDGIFEIRIPLSRISETEN</sequence>
<dbReference type="Proteomes" id="UP000187412">
    <property type="component" value="Unassembled WGS sequence"/>
</dbReference>
<dbReference type="Pfam" id="PF07833">
    <property type="entry name" value="Cu_amine_oxidN1"/>
    <property type="match status" value="1"/>
</dbReference>
<dbReference type="RefSeq" id="WP_076109378.1">
    <property type="nucleotide sequence ID" value="NZ_MPTB01000003.1"/>
</dbReference>
<dbReference type="Pfam" id="PF13739">
    <property type="entry name" value="PdaC"/>
    <property type="match status" value="1"/>
</dbReference>
<feature type="chain" id="PRO_5046443666" description="Copper amine oxidase-like N-terminal domain-containing protein" evidence="1">
    <location>
        <begin position="37"/>
        <end position="399"/>
    </location>
</feature>
<feature type="signal peptide" evidence="1">
    <location>
        <begin position="1"/>
        <end position="36"/>
    </location>
</feature>
<dbReference type="InterPro" id="IPR025303">
    <property type="entry name" value="PdaC"/>
</dbReference>
<protein>
    <recommendedName>
        <fullName evidence="6">Copper amine oxidase-like N-terminal domain-containing protein</fullName>
    </recommendedName>
</protein>
<organism evidence="4 5">
    <name type="scientific">Paenibacillus borealis</name>
    <dbReference type="NCBI Taxonomy" id="160799"/>
    <lineage>
        <taxon>Bacteria</taxon>
        <taxon>Bacillati</taxon>
        <taxon>Bacillota</taxon>
        <taxon>Bacilli</taxon>
        <taxon>Bacillales</taxon>
        <taxon>Paenibacillaceae</taxon>
        <taxon>Paenibacillus</taxon>
    </lineage>
</organism>
<comment type="caution">
    <text evidence="4">The sequence shown here is derived from an EMBL/GenBank/DDBJ whole genome shotgun (WGS) entry which is preliminary data.</text>
</comment>
<evidence type="ECO:0000259" key="3">
    <source>
        <dbReference type="Pfam" id="PF13739"/>
    </source>
</evidence>
<gene>
    <name evidence="4" type="ORF">BSK56_03740</name>
</gene>
<evidence type="ECO:0000259" key="2">
    <source>
        <dbReference type="Pfam" id="PF07833"/>
    </source>
</evidence>
<dbReference type="InterPro" id="IPR036582">
    <property type="entry name" value="Mao_N_sf"/>
</dbReference>